<dbReference type="CDD" id="cd00077">
    <property type="entry name" value="HDc"/>
    <property type="match status" value="1"/>
</dbReference>
<evidence type="ECO:0000259" key="1">
    <source>
        <dbReference type="SMART" id="SM00471"/>
    </source>
</evidence>
<evidence type="ECO:0000313" key="3">
    <source>
        <dbReference type="Proteomes" id="UP000366766"/>
    </source>
</evidence>
<dbReference type="RefSeq" id="WP_144137009.1">
    <property type="nucleotide sequence ID" value="NZ_CABHOF010000037.1"/>
</dbReference>
<organism evidence="2 3">
    <name type="scientific">Blautia wexlerae</name>
    <dbReference type="NCBI Taxonomy" id="418240"/>
    <lineage>
        <taxon>Bacteria</taxon>
        <taxon>Bacillati</taxon>
        <taxon>Bacillota</taxon>
        <taxon>Clostridia</taxon>
        <taxon>Lachnospirales</taxon>
        <taxon>Lachnospiraceae</taxon>
        <taxon>Blautia</taxon>
    </lineage>
</organism>
<protein>
    <recommendedName>
        <fullName evidence="1">HD/PDEase domain-containing protein</fullName>
    </recommendedName>
</protein>
<dbReference type="SMART" id="SM00471">
    <property type="entry name" value="HDc"/>
    <property type="match status" value="1"/>
</dbReference>
<sequence>MAKKKVEEMTAEQVATGTLENEVAEGANEKATAVEYNYPDIIREELIKTGRDGVLDLIEYMRECGFFEAPASGGNHSHEKGGLAAHSVNVMFTAEKIGVSLLGGAGYNKIKDSVVIAALLHDLGKCGDYGKQMYIPNILKSGKQSDAKPWKRNPSLLPLDHATRSIKLATLFIDLTEDEEFAIRYHDGLYETANYGVKGHETQLYMILHWADMWASKVIEGNNNPEDEE</sequence>
<reference evidence="2 3" key="1">
    <citation type="submission" date="2019-07" db="EMBL/GenBank/DDBJ databases">
        <authorList>
            <person name="Chang H.-W."/>
            <person name="Raman A."/>
            <person name="Venkatesh S."/>
            <person name="Gehrig J."/>
        </authorList>
    </citation>
    <scope>NUCLEOTIDE SEQUENCE [LARGE SCALE GENOMIC DNA]</scope>
    <source>
        <strain evidence="2">Blautia_wexlerae_LFYP_14</strain>
    </source>
</reference>
<feature type="domain" description="HD/PDEase" evidence="1">
    <location>
        <begin position="79"/>
        <end position="226"/>
    </location>
</feature>
<name>A0A564WTW7_9FIRM</name>
<dbReference type="EMBL" id="CABHOF010000037">
    <property type="protein sequence ID" value="VUX65140.1"/>
    <property type="molecule type" value="Genomic_DNA"/>
</dbReference>
<gene>
    <name evidence="2" type="ORF">BWLFYP14_01857</name>
</gene>
<dbReference type="InterPro" id="IPR006674">
    <property type="entry name" value="HD_domain"/>
</dbReference>
<dbReference type="SUPFAM" id="SSF109604">
    <property type="entry name" value="HD-domain/PDEase-like"/>
    <property type="match status" value="1"/>
</dbReference>
<dbReference type="Proteomes" id="UP000366766">
    <property type="component" value="Unassembled WGS sequence"/>
</dbReference>
<dbReference type="Pfam" id="PF01966">
    <property type="entry name" value="HD"/>
    <property type="match status" value="1"/>
</dbReference>
<accession>A0A564WTW7</accession>
<dbReference type="Gene3D" id="1.10.3210.10">
    <property type="entry name" value="Hypothetical protein af1432"/>
    <property type="match status" value="1"/>
</dbReference>
<proteinExistence type="predicted"/>
<dbReference type="InterPro" id="IPR003607">
    <property type="entry name" value="HD/PDEase_dom"/>
</dbReference>
<dbReference type="AlphaFoldDB" id="A0A564WTW7"/>
<keyword evidence="3" id="KW-1185">Reference proteome</keyword>
<evidence type="ECO:0000313" key="2">
    <source>
        <dbReference type="EMBL" id="VUX65140.1"/>
    </source>
</evidence>